<feature type="binding site" evidence="14">
    <location>
        <begin position="121"/>
        <end position="128"/>
    </location>
    <ligand>
        <name>ATP</name>
        <dbReference type="ChEBI" id="CHEBI:30616"/>
    </ligand>
</feature>
<feature type="region of interest" description="Disordered" evidence="15">
    <location>
        <begin position="1870"/>
        <end position="1962"/>
    </location>
</feature>
<feature type="domain" description="DEK-C" evidence="18">
    <location>
        <begin position="1958"/>
        <end position="2016"/>
    </location>
</feature>
<evidence type="ECO:0000256" key="15">
    <source>
        <dbReference type="SAM" id="MobiDB-lite"/>
    </source>
</evidence>
<dbReference type="SUPFAM" id="SSF52540">
    <property type="entry name" value="P-loop containing nucleoside triphosphate hydrolases"/>
    <property type="match status" value="1"/>
</dbReference>
<dbReference type="InterPro" id="IPR001609">
    <property type="entry name" value="Myosin_head_motor_dom-like"/>
</dbReference>
<dbReference type="Pfam" id="PF03142">
    <property type="entry name" value="Chitin_synth_2"/>
    <property type="match status" value="1"/>
</dbReference>
<dbReference type="Gene3D" id="3.40.850.10">
    <property type="entry name" value="Kinesin motor domain"/>
    <property type="match status" value="1"/>
</dbReference>
<dbReference type="InterPro" id="IPR029044">
    <property type="entry name" value="Nucleotide-diphossugar_trans"/>
</dbReference>
<dbReference type="PROSITE" id="PS51456">
    <property type="entry name" value="MYOSIN_MOTOR"/>
    <property type="match status" value="1"/>
</dbReference>
<comment type="caution">
    <text evidence="14">Lacks conserved residue(s) required for the propagation of feature annotation.</text>
</comment>
<feature type="compositionally biased region" description="Polar residues" evidence="15">
    <location>
        <begin position="1903"/>
        <end position="1949"/>
    </location>
</feature>
<dbReference type="EMBL" id="KZ819603">
    <property type="protein sequence ID" value="PWN35402.1"/>
    <property type="molecule type" value="Genomic_DNA"/>
</dbReference>
<keyword evidence="9 14" id="KW-0518">Myosin</keyword>
<evidence type="ECO:0000256" key="7">
    <source>
        <dbReference type="ARBA" id="ARBA00022692"/>
    </source>
</evidence>
<sequence length="2019" mass="225130">MAATSIPDLVDLIASSAASNVYPSDDHILTTIQARLRADHPYTRIGAKTLLAINPFRSLSHLNDASAEEYINLCYDDADWHSKGVQYDPNHVLPPHPYEFALRAYHAMRRKSSSQAIVFTGSSNSGKSFTSNLITNQLLRLASRSTEEEAILADRCQAMERVLTSFGSAKTHQNNNASRTGQYKELHFNNRGRLQSAKVLTFGLEKQRVCASLARDERTFHVFYQLLAGASSEERDVLRLEDITSYNLLRSSGCYRLTGGPSSDDSIAMEELRVAMRTLGFKTRQIQAIWSILSAVLLLNNIEFSEPYLSDGEDVEGATISNPHVLHDASLLLGVEANDLQECLTSRTRFINKDTVTSILSFEGARAQRDAVVRDLYATLFAFVIETANHRLSTTKEEERTTCIVQLDIPGFQQAAQGNLSSHGIFAFNFMAEMVQHWVSRQIFDDSCVSTSEMLLDGVQLNEVTVNDNSSCIELIRGTCSIEPNCAANSEPAGLLGALRETVEGVAEGEILENDHFALLQRLDRSAHHALYSASLKHDRKAFAVQHYQDTCTYDPASFIRDEQDRFDVLAVQILQQSQVPFVAKLFSGPSLSQEKHPMDFHVTVDAQVSVRPLRLPAKPNATYSTAELSLDVHRPYGVLQQLNDTMSTLLANMQEAEAIWTILTIRPNDIDQPNAFEANCVKKQIRAMHVPEITLRKRIEFFTGMEYEDACIRYAACGLVQAAIAAGVDQPSEKMYAFAIANAWRDGVDFAMGNEKIWLSYERWRALEDRLRIDEPDQRLHTVTRLRSRLSSAQSLGSNAYWSAGSKGLQSPSVGEWDELLENPKQDPFADTNPAAMVEEHDDHLYQYQNQTVPPIDMLGKENTMMEAEKMNTIEEVPITRVRRWWVRFTWFFTCCIPSKLLSSCGGMKRPDVQMAWREKVTICSLIFLACALILFNTIAVGHLVCPNMNKAWNADQLSGFNRPDAYYVAVRGTVYDLTKFWRLQHSDSSSQSSPDIMMQLGGLDLTPYFPIPLTIGCPFLVTDTQLYLQTNASSFYYSAQISQAVHRSGPLGDPASKLSDINWYPDRFLKYVNQYRKGFFVTSRKDVAKMAGDRQRAIIDGKVYDLGDYLNTLSLESNVAAIKFLPDSISNLFAGEPGMDISQSYHQAMATFNTTMQDAVQTCLDNVFYDGLVDFRETARCQTQNYLLLSFSIILGLTIVAKFLAALQLAPKRNPEQLDKFVICQVPCYTEGEDELRKTIDSLAALQYDDKRKLLFIICDGTIIGNGNEQPTPKIVLDILGVDPKAEVEPLMFKSIAEGSKQLNYGKVYSGLYEFEGHVVPYVVVVKVGRPSERSRPGNRGKRDTQILLMRYLNRVHFDSPMYPLELEIYHHMKNVIGIDPAFYEYILMVDADTTVHPEGLNRLVAVAADDSKVIAVCGETKLFNEEGSWWTMIQVYEYYISHHLSKAFESLFGSVTCLPGCFSMYRIRSADKGHPLIISNRVIDDYSENRIDTLHKKNLLSLGEDRYLTTLILKHFPAFSTKFTSDAKAQTTAPDRWGILLSQRRRWINSTVHNLAELLLMPELCGFCFFSMRFIVFVDLLGTIILPATTVYMAYLIVMVSTGKSPFPYISLAILGAVYGLQMLIFLLKRQWQYLGWLVIYLIAYPIWSFFLPIYSFWHMDDFSWGNTRIVVGEKGNKKIVAGTDDEPYDDRMVPLKKVSEWQKEGQMQNALQGNTNDAVSFVTQTASNLPASKSQAPFIPASSSFAAHSQAGSVFGASPGSDTDTRRDRQTFAMGSLPQSRNSSAHGDFGVRASQHSMMALNQPFMGHMGGQTPYGGYMTPAMSMYGLPPAPMPSMYGMPPMMSSMYASPAGSVVGFQGGMGQSYFPSPGSDIGPSTATQKAATGSTPRYSAGNMLMNAGSSLRSEQQNNQRPPGPRSASTIDSRANPFHSDSSSDGVQQANTGSILPINPKADPTEEDISSAVRTFLAGQPDLMRVSKRDVREAIVAAFPNAPLMAVSKGKINRAVDDTLASIS</sequence>
<dbReference type="GO" id="GO:0031505">
    <property type="term" value="P:fungal-type cell wall organization"/>
    <property type="evidence" value="ECO:0007669"/>
    <property type="project" value="TreeGrafter"/>
</dbReference>
<evidence type="ECO:0000256" key="16">
    <source>
        <dbReference type="SAM" id="Phobius"/>
    </source>
</evidence>
<dbReference type="Gene3D" id="1.10.10.60">
    <property type="entry name" value="Homeodomain-like"/>
    <property type="match status" value="1"/>
</dbReference>
<comment type="similarity">
    <text evidence="14">Belongs to the TRAFAC class myosin-kinesin ATPase superfamily. Myosin family.</text>
</comment>
<dbReference type="InterPro" id="IPR036400">
    <property type="entry name" value="Cyt_B5-like_heme/steroid_sf"/>
</dbReference>
<feature type="transmembrane region" description="Helical" evidence="16">
    <location>
        <begin position="1612"/>
        <end position="1631"/>
    </location>
</feature>
<dbReference type="InParanoid" id="A0A316VCW3"/>
<dbReference type="SUPFAM" id="SSF55856">
    <property type="entry name" value="Cytochrome b5-like heme/steroid binding domain"/>
    <property type="match status" value="1"/>
</dbReference>
<dbReference type="PRINTS" id="PR00193">
    <property type="entry name" value="MYOSINHEAVY"/>
</dbReference>
<evidence type="ECO:0000256" key="6">
    <source>
        <dbReference type="ARBA" id="ARBA00022679"/>
    </source>
</evidence>
<evidence type="ECO:0000256" key="2">
    <source>
        <dbReference type="ARBA" id="ARBA00004651"/>
    </source>
</evidence>
<keyword evidence="11 14" id="KW-0505">Motor protein</keyword>
<evidence type="ECO:0000256" key="1">
    <source>
        <dbReference type="ARBA" id="ARBA00004439"/>
    </source>
</evidence>
<dbReference type="InterPro" id="IPR014876">
    <property type="entry name" value="DEK_C"/>
</dbReference>
<keyword evidence="14" id="KW-0067">ATP-binding</keyword>
<evidence type="ECO:0000256" key="13">
    <source>
        <dbReference type="ARBA" id="ARBA00023329"/>
    </source>
</evidence>
<dbReference type="Pfam" id="PF08766">
    <property type="entry name" value="DEK_C"/>
    <property type="match status" value="1"/>
</dbReference>
<evidence type="ECO:0000256" key="12">
    <source>
        <dbReference type="ARBA" id="ARBA00023180"/>
    </source>
</evidence>
<keyword evidence="12" id="KW-0325">Glycoprotein</keyword>
<dbReference type="GO" id="GO:0006031">
    <property type="term" value="P:chitin biosynthetic process"/>
    <property type="evidence" value="ECO:0007669"/>
    <property type="project" value="TreeGrafter"/>
</dbReference>
<dbReference type="InterPro" id="IPR027417">
    <property type="entry name" value="P-loop_NTPase"/>
</dbReference>
<dbReference type="STRING" id="1280837.A0A316VCW3"/>
<dbReference type="InterPro" id="IPR004835">
    <property type="entry name" value="Chitin_synth"/>
</dbReference>
<feature type="transmembrane region" description="Helical" evidence="16">
    <location>
        <begin position="1577"/>
        <end position="1600"/>
    </location>
</feature>
<dbReference type="Gene3D" id="3.90.550.10">
    <property type="entry name" value="Spore Coat Polysaccharide Biosynthesis Protein SpsA, Chain A"/>
    <property type="match status" value="1"/>
</dbReference>
<evidence type="ECO:0000256" key="9">
    <source>
        <dbReference type="ARBA" id="ARBA00023123"/>
    </source>
</evidence>
<dbReference type="Gene3D" id="1.20.120.720">
    <property type="entry name" value="Myosin VI head, motor domain, U50 subdomain"/>
    <property type="match status" value="1"/>
</dbReference>
<evidence type="ECO:0000256" key="3">
    <source>
        <dbReference type="ARBA" id="ARBA00012543"/>
    </source>
</evidence>
<keyword evidence="14" id="KW-0547">Nucleotide-binding</keyword>
<dbReference type="GO" id="GO:0005524">
    <property type="term" value="F:ATP binding"/>
    <property type="evidence" value="ECO:0007669"/>
    <property type="project" value="UniProtKB-UniRule"/>
</dbReference>
<organism evidence="19 20">
    <name type="scientific">Meira miltonrushii</name>
    <dbReference type="NCBI Taxonomy" id="1280837"/>
    <lineage>
        <taxon>Eukaryota</taxon>
        <taxon>Fungi</taxon>
        <taxon>Dikarya</taxon>
        <taxon>Basidiomycota</taxon>
        <taxon>Ustilaginomycotina</taxon>
        <taxon>Exobasidiomycetes</taxon>
        <taxon>Exobasidiales</taxon>
        <taxon>Brachybasidiaceae</taxon>
        <taxon>Meira</taxon>
    </lineage>
</organism>
<feature type="transmembrane region" description="Helical" evidence="16">
    <location>
        <begin position="924"/>
        <end position="946"/>
    </location>
</feature>
<evidence type="ECO:0000256" key="4">
    <source>
        <dbReference type="ARBA" id="ARBA00022475"/>
    </source>
</evidence>
<keyword evidence="13" id="KW-0968">Cytoplasmic vesicle</keyword>
<evidence type="ECO:0000259" key="18">
    <source>
        <dbReference type="PROSITE" id="PS51998"/>
    </source>
</evidence>
<dbReference type="Pfam" id="PF00063">
    <property type="entry name" value="Myosin_head"/>
    <property type="match status" value="1"/>
</dbReference>
<evidence type="ECO:0000256" key="5">
    <source>
        <dbReference type="ARBA" id="ARBA00022676"/>
    </source>
</evidence>
<accession>A0A316VCW3</accession>
<keyword evidence="10 16" id="KW-0472">Membrane</keyword>
<evidence type="ECO:0000256" key="8">
    <source>
        <dbReference type="ARBA" id="ARBA00022989"/>
    </source>
</evidence>
<evidence type="ECO:0000256" key="10">
    <source>
        <dbReference type="ARBA" id="ARBA00023136"/>
    </source>
</evidence>
<keyword evidence="6" id="KW-0808">Transferase</keyword>
<dbReference type="SMART" id="SM00242">
    <property type="entry name" value="MYSc"/>
    <property type="match status" value="1"/>
</dbReference>
<dbReference type="Gene3D" id="1.10.10.820">
    <property type="match status" value="1"/>
</dbReference>
<name>A0A316VCW3_9BASI</name>
<proteinExistence type="inferred from homology"/>
<dbReference type="EC" id="2.4.1.16" evidence="3"/>
<dbReference type="OrthoDB" id="370884at2759"/>
<evidence type="ECO:0000313" key="20">
    <source>
        <dbReference type="Proteomes" id="UP000245771"/>
    </source>
</evidence>
<dbReference type="GO" id="GO:0005886">
    <property type="term" value="C:plasma membrane"/>
    <property type="evidence" value="ECO:0007669"/>
    <property type="project" value="UniProtKB-SubCell"/>
</dbReference>
<feature type="compositionally biased region" description="Polar residues" evidence="15">
    <location>
        <begin position="1878"/>
        <end position="1893"/>
    </location>
</feature>
<dbReference type="InterPro" id="IPR036961">
    <property type="entry name" value="Kinesin_motor_dom_sf"/>
</dbReference>
<comment type="subcellular location">
    <subcellularLocation>
        <location evidence="2">Cell membrane</location>
        <topology evidence="2">Multi-pass membrane protein</topology>
    </subcellularLocation>
    <subcellularLocation>
        <location evidence="1">Cytoplasmic vesicle membrane</location>
        <topology evidence="1">Multi-pass membrane protein</topology>
    </subcellularLocation>
</comment>
<evidence type="ECO:0000256" key="14">
    <source>
        <dbReference type="PROSITE-ProRule" id="PRU00782"/>
    </source>
</evidence>
<dbReference type="SUPFAM" id="SSF53448">
    <property type="entry name" value="Nucleotide-diphospho-sugar transferases"/>
    <property type="match status" value="1"/>
</dbReference>
<dbReference type="GO" id="GO:0016459">
    <property type="term" value="C:myosin complex"/>
    <property type="evidence" value="ECO:0007669"/>
    <property type="project" value="UniProtKB-KW"/>
</dbReference>
<keyword evidence="5" id="KW-0328">Glycosyltransferase</keyword>
<dbReference type="Proteomes" id="UP000245771">
    <property type="component" value="Unassembled WGS sequence"/>
</dbReference>
<keyword evidence="8 16" id="KW-1133">Transmembrane helix</keyword>
<dbReference type="PANTHER" id="PTHR22914">
    <property type="entry name" value="CHITIN SYNTHASE"/>
    <property type="match status" value="1"/>
</dbReference>
<feature type="transmembrane region" description="Helical" evidence="16">
    <location>
        <begin position="1638"/>
        <end position="1661"/>
    </location>
</feature>
<dbReference type="CDD" id="cd04190">
    <property type="entry name" value="Chitin_synth_C"/>
    <property type="match status" value="1"/>
</dbReference>
<keyword evidence="14" id="KW-0009">Actin-binding</keyword>
<dbReference type="RefSeq" id="XP_025355704.1">
    <property type="nucleotide sequence ID" value="XM_025501722.1"/>
</dbReference>
<dbReference type="GO" id="GO:0003774">
    <property type="term" value="F:cytoskeletal motor activity"/>
    <property type="evidence" value="ECO:0007669"/>
    <property type="project" value="UniProtKB-UniRule"/>
</dbReference>
<dbReference type="GO" id="GO:0004100">
    <property type="term" value="F:chitin synthase activity"/>
    <property type="evidence" value="ECO:0007669"/>
    <property type="project" value="UniProtKB-EC"/>
</dbReference>
<feature type="domain" description="Myosin motor" evidence="17">
    <location>
        <begin position="12"/>
        <end position="773"/>
    </location>
</feature>
<keyword evidence="4" id="KW-1003">Cell membrane</keyword>
<dbReference type="PANTHER" id="PTHR22914:SF13">
    <property type="entry name" value="CHITIN SYNTHASE"/>
    <property type="match status" value="1"/>
</dbReference>
<keyword evidence="7 16" id="KW-0812">Transmembrane</keyword>
<evidence type="ECO:0000256" key="11">
    <source>
        <dbReference type="ARBA" id="ARBA00023175"/>
    </source>
</evidence>
<dbReference type="GO" id="GO:0030428">
    <property type="term" value="C:cell septum"/>
    <property type="evidence" value="ECO:0007669"/>
    <property type="project" value="TreeGrafter"/>
</dbReference>
<dbReference type="GO" id="GO:0030659">
    <property type="term" value="C:cytoplasmic vesicle membrane"/>
    <property type="evidence" value="ECO:0007669"/>
    <property type="project" value="UniProtKB-SubCell"/>
</dbReference>
<evidence type="ECO:0000259" key="17">
    <source>
        <dbReference type="PROSITE" id="PS51456"/>
    </source>
</evidence>
<protein>
    <recommendedName>
        <fullName evidence="3">chitin synthase</fullName>
        <ecNumber evidence="3">2.4.1.16</ecNumber>
    </recommendedName>
</protein>
<dbReference type="GeneID" id="37023503"/>
<reference evidence="19 20" key="1">
    <citation type="journal article" date="2018" name="Mol. Biol. Evol.">
        <title>Broad Genomic Sampling Reveals a Smut Pathogenic Ancestry of the Fungal Clade Ustilaginomycotina.</title>
        <authorList>
            <person name="Kijpornyongpan T."/>
            <person name="Mondo S.J."/>
            <person name="Barry K."/>
            <person name="Sandor L."/>
            <person name="Lee J."/>
            <person name="Lipzen A."/>
            <person name="Pangilinan J."/>
            <person name="LaButti K."/>
            <person name="Hainaut M."/>
            <person name="Henrissat B."/>
            <person name="Grigoriev I.V."/>
            <person name="Spatafora J.W."/>
            <person name="Aime M.C."/>
        </authorList>
    </citation>
    <scope>NUCLEOTIDE SEQUENCE [LARGE SCALE GENOMIC DNA]</scope>
    <source>
        <strain evidence="19 20">MCA 3882</strain>
    </source>
</reference>
<dbReference type="GO" id="GO:0003779">
    <property type="term" value="F:actin binding"/>
    <property type="evidence" value="ECO:0007669"/>
    <property type="project" value="UniProtKB-KW"/>
</dbReference>
<dbReference type="PROSITE" id="PS51998">
    <property type="entry name" value="DEK_C"/>
    <property type="match status" value="1"/>
</dbReference>
<evidence type="ECO:0000313" key="19">
    <source>
        <dbReference type="EMBL" id="PWN35402.1"/>
    </source>
</evidence>
<gene>
    <name evidence="19" type="ORF">FA14DRAFT_189370</name>
</gene>
<feature type="transmembrane region" description="Helical" evidence="16">
    <location>
        <begin position="1188"/>
        <end position="1212"/>
    </location>
</feature>
<dbReference type="Gene3D" id="1.20.58.530">
    <property type="match status" value="1"/>
</dbReference>
<keyword evidence="20" id="KW-1185">Reference proteome</keyword>